<gene>
    <name evidence="1" type="ORF">GNP95_10855</name>
</gene>
<dbReference type="Proteomes" id="UP000447876">
    <property type="component" value="Unassembled WGS sequence"/>
</dbReference>
<protein>
    <submittedName>
        <fullName evidence="1">Uncharacterized protein</fullName>
    </submittedName>
</protein>
<dbReference type="RefSeq" id="WP_155610905.1">
    <property type="nucleotide sequence ID" value="NZ_WNZW01000003.1"/>
</dbReference>
<dbReference type="InterPro" id="IPR048166">
    <property type="entry name" value="VVA0879-like"/>
</dbReference>
<organism evidence="1 2">
    <name type="scientific">Paenibacillus woosongensis</name>
    <dbReference type="NCBI Taxonomy" id="307580"/>
    <lineage>
        <taxon>Bacteria</taxon>
        <taxon>Bacillati</taxon>
        <taxon>Bacillota</taxon>
        <taxon>Bacilli</taxon>
        <taxon>Bacillales</taxon>
        <taxon>Paenibacillaceae</taxon>
        <taxon>Paenibacillus</taxon>
    </lineage>
</organism>
<sequence length="105" mass="11726">MIKQALLEWRTEAVTRFGEKTAFWKFVCPKCGNVQSPKDFVDVGIDQEKAANMSYQGCIGRAVKDQGCNWAAYGFLGTMGKGRIIIAPDGREVEVFDFADPENEK</sequence>
<name>A0A7X2Z0Y7_9BACL</name>
<accession>A0A7X2Z0Y7</accession>
<dbReference type="OrthoDB" id="4205004at2"/>
<dbReference type="NCBIfam" id="NF041591">
    <property type="entry name" value="CxxC_VVA0879"/>
    <property type="match status" value="1"/>
</dbReference>
<evidence type="ECO:0000313" key="1">
    <source>
        <dbReference type="EMBL" id="MUG45487.1"/>
    </source>
</evidence>
<reference evidence="1 2" key="1">
    <citation type="submission" date="2019-11" db="EMBL/GenBank/DDBJ databases">
        <title>Draft genome sequences of five Paenibacillus species of dairy origin.</title>
        <authorList>
            <person name="Olajide A.M."/>
            <person name="Chen S."/>
            <person name="Lapointe G."/>
        </authorList>
    </citation>
    <scope>NUCLEOTIDE SEQUENCE [LARGE SCALE GENOMIC DNA]</scope>
    <source>
        <strain evidence="1 2">12CR55</strain>
    </source>
</reference>
<dbReference type="AlphaFoldDB" id="A0A7X2Z0Y7"/>
<proteinExistence type="predicted"/>
<dbReference type="EMBL" id="WNZW01000003">
    <property type="protein sequence ID" value="MUG45487.1"/>
    <property type="molecule type" value="Genomic_DNA"/>
</dbReference>
<evidence type="ECO:0000313" key="2">
    <source>
        <dbReference type="Proteomes" id="UP000447876"/>
    </source>
</evidence>
<comment type="caution">
    <text evidence="1">The sequence shown here is derived from an EMBL/GenBank/DDBJ whole genome shotgun (WGS) entry which is preliminary data.</text>
</comment>